<keyword evidence="2" id="KW-0677">Repeat</keyword>
<reference evidence="6 7" key="1">
    <citation type="submission" date="2017-06" db="EMBL/GenBank/DDBJ databases">
        <authorList>
            <person name="Kim H.J."/>
            <person name="Triplett B.A."/>
        </authorList>
    </citation>
    <scope>NUCLEOTIDE SEQUENCE [LARGE SCALE GENOMIC DNA]</scope>
    <source>
        <strain evidence="6">FRACA_ARgP5</strain>
    </source>
</reference>
<organism evidence="6 7">
    <name type="scientific">Frankia canadensis</name>
    <dbReference type="NCBI Taxonomy" id="1836972"/>
    <lineage>
        <taxon>Bacteria</taxon>
        <taxon>Bacillati</taxon>
        <taxon>Actinomycetota</taxon>
        <taxon>Actinomycetes</taxon>
        <taxon>Frankiales</taxon>
        <taxon>Frankiaceae</taxon>
        <taxon>Frankia</taxon>
    </lineage>
</organism>
<dbReference type="InterPro" id="IPR050107">
    <property type="entry name" value="ABC_carbohydrate_import_ATPase"/>
</dbReference>
<dbReference type="PANTHER" id="PTHR43790:SF9">
    <property type="entry name" value="GALACTOFURANOSE TRANSPORTER ATP-BINDING PROTEIN YTFR"/>
    <property type="match status" value="1"/>
</dbReference>
<evidence type="ECO:0000313" key="6">
    <source>
        <dbReference type="EMBL" id="SNQ45858.1"/>
    </source>
</evidence>
<feature type="domain" description="ABC transporter" evidence="5">
    <location>
        <begin position="16"/>
        <end position="252"/>
    </location>
</feature>
<gene>
    <name evidence="6" type="primary">rbsA</name>
    <name evidence="6" type="ORF">FRACA_1150012</name>
</gene>
<dbReference type="InterPro" id="IPR003439">
    <property type="entry name" value="ABC_transporter-like_ATP-bd"/>
</dbReference>
<feature type="domain" description="ABC transporter" evidence="5">
    <location>
        <begin position="257"/>
        <end position="506"/>
    </location>
</feature>
<dbReference type="GO" id="GO:0016887">
    <property type="term" value="F:ATP hydrolysis activity"/>
    <property type="evidence" value="ECO:0007669"/>
    <property type="project" value="InterPro"/>
</dbReference>
<accession>A0A2I2KJL4</accession>
<dbReference type="EMBL" id="FZMO01000019">
    <property type="protein sequence ID" value="SNQ45858.1"/>
    <property type="molecule type" value="Genomic_DNA"/>
</dbReference>
<dbReference type="PROSITE" id="PS00211">
    <property type="entry name" value="ABC_TRANSPORTER_1"/>
    <property type="match status" value="1"/>
</dbReference>
<dbReference type="PANTHER" id="PTHR43790">
    <property type="entry name" value="CARBOHYDRATE TRANSPORT ATP-BINDING PROTEIN MG119-RELATED"/>
    <property type="match status" value="1"/>
</dbReference>
<dbReference type="SMART" id="SM00382">
    <property type="entry name" value="AAA"/>
    <property type="match status" value="2"/>
</dbReference>
<dbReference type="SUPFAM" id="SSF52540">
    <property type="entry name" value="P-loop containing nucleoside triphosphate hydrolases"/>
    <property type="match status" value="2"/>
</dbReference>
<dbReference type="InterPro" id="IPR017871">
    <property type="entry name" value="ABC_transporter-like_CS"/>
</dbReference>
<keyword evidence="7" id="KW-1185">Reference proteome</keyword>
<evidence type="ECO:0000259" key="5">
    <source>
        <dbReference type="PROSITE" id="PS50893"/>
    </source>
</evidence>
<dbReference type="CDD" id="cd03215">
    <property type="entry name" value="ABC_Carb_Monos_II"/>
    <property type="match status" value="1"/>
</dbReference>
<dbReference type="PROSITE" id="PS50893">
    <property type="entry name" value="ABC_TRANSPORTER_2"/>
    <property type="match status" value="2"/>
</dbReference>
<evidence type="ECO:0000256" key="1">
    <source>
        <dbReference type="ARBA" id="ARBA00022448"/>
    </source>
</evidence>
<protein>
    <submittedName>
        <fullName evidence="6">Fused D-ribose transporter subunits of ABC superfamily: ATP-binding components</fullName>
    </submittedName>
</protein>
<keyword evidence="1" id="KW-0813">Transport</keyword>
<sequence>MMDSSDSSRSGDAPFLRVEGISKAFPGVLALNNVSLELHAGEVHALTGENGSGKSTISKVIGGAHQPDSGSIWLDGRRISIPSPAAALRHGIVSISQELTLATSLSVAENVYLGRLPRTRLGIIDWNRAYRDAARVLDSLGVHVDPRTQVSSLSIELQQEIEIARALSTQARLLILDEATSSLSEAATDRLLGIVEEQRRRGVAVLMISHRMPELYRSATRATVLRDGRLVGTVPLPATSEDRLVQMMVGRDLDDYFGNRDVTPGDTVLEVRDLASVDGRLRPTSFTLRRGQILGVAGLVGSGKTELGLALGGVLAATGQVRVDGRRISVANPRAALDGGIGFVPEDRKGQCILPGRSVAENFSLAWMSQLSTKGLLRVREEQRRVADSMRRYGVVAAGDGVRISTLSGGNQQKVVLGRVFARGCAVYVLSEPTRGVDVGAKSSIYGLLQQLVSDGAAVVIISSELPELLGLADEVIVFYQGEVRGHFDAAEFDEESVANVAVSGRLVQRAS</sequence>
<dbReference type="Gene3D" id="3.40.50.300">
    <property type="entry name" value="P-loop containing nucleotide triphosphate hydrolases"/>
    <property type="match status" value="2"/>
</dbReference>
<dbReference type="GO" id="GO:0005524">
    <property type="term" value="F:ATP binding"/>
    <property type="evidence" value="ECO:0007669"/>
    <property type="project" value="UniProtKB-KW"/>
</dbReference>
<dbReference type="CDD" id="cd03216">
    <property type="entry name" value="ABC_Carb_Monos_I"/>
    <property type="match status" value="1"/>
</dbReference>
<evidence type="ECO:0000313" key="7">
    <source>
        <dbReference type="Proteomes" id="UP000234331"/>
    </source>
</evidence>
<dbReference type="Pfam" id="PF00005">
    <property type="entry name" value="ABC_tran"/>
    <property type="match status" value="2"/>
</dbReference>
<proteinExistence type="predicted"/>
<evidence type="ECO:0000256" key="2">
    <source>
        <dbReference type="ARBA" id="ARBA00022737"/>
    </source>
</evidence>
<dbReference type="AlphaFoldDB" id="A0A2I2KJL4"/>
<dbReference type="InterPro" id="IPR003593">
    <property type="entry name" value="AAA+_ATPase"/>
</dbReference>
<dbReference type="InterPro" id="IPR027417">
    <property type="entry name" value="P-loop_NTPase"/>
</dbReference>
<evidence type="ECO:0000256" key="3">
    <source>
        <dbReference type="ARBA" id="ARBA00022741"/>
    </source>
</evidence>
<dbReference type="Proteomes" id="UP000234331">
    <property type="component" value="Unassembled WGS sequence"/>
</dbReference>
<keyword evidence="4 6" id="KW-0067">ATP-binding</keyword>
<keyword evidence="3" id="KW-0547">Nucleotide-binding</keyword>
<evidence type="ECO:0000256" key="4">
    <source>
        <dbReference type="ARBA" id="ARBA00022840"/>
    </source>
</evidence>
<name>A0A2I2KJL4_9ACTN</name>